<name>A0ABU8AJL9_9ACTN</name>
<organism evidence="2 3">
    <name type="scientific">Streptomyces bottropensis</name>
    <dbReference type="NCBI Taxonomy" id="42235"/>
    <lineage>
        <taxon>Bacteria</taxon>
        <taxon>Bacillati</taxon>
        <taxon>Actinomycetota</taxon>
        <taxon>Actinomycetes</taxon>
        <taxon>Kitasatosporales</taxon>
        <taxon>Streptomycetaceae</taxon>
        <taxon>Streptomyces</taxon>
    </lineage>
</organism>
<comment type="caution">
    <text evidence="2">The sequence shown here is derived from an EMBL/GenBank/DDBJ whole genome shotgun (WGS) entry which is preliminary data.</text>
</comment>
<dbReference type="RefSeq" id="WP_334658396.1">
    <property type="nucleotide sequence ID" value="NZ_JARULZ010000001.1"/>
</dbReference>
<sequence>MVVAATTSALAVRAHGREKGGGRRLPDAGSCALLAVPAAAIALGAYGVGVMSGFYILGPEQMCAAAGAPGDHAVTRTAPPVGARCVTEQGIGTELVPDRVNPTVYGGITLGTLALGAAVFRGRRRTPH</sequence>
<dbReference type="Proteomes" id="UP001310290">
    <property type="component" value="Unassembled WGS sequence"/>
</dbReference>
<proteinExistence type="predicted"/>
<keyword evidence="1" id="KW-1133">Transmembrane helix</keyword>
<accession>A0ABU8AJL9</accession>
<keyword evidence="3" id="KW-1185">Reference proteome</keyword>
<evidence type="ECO:0008006" key="4">
    <source>
        <dbReference type="Google" id="ProtNLM"/>
    </source>
</evidence>
<gene>
    <name evidence="2" type="ORF">QBA35_10885</name>
</gene>
<keyword evidence="1" id="KW-0812">Transmembrane</keyword>
<dbReference type="EMBL" id="JARULZ010000001">
    <property type="protein sequence ID" value="MEH0633864.1"/>
    <property type="molecule type" value="Genomic_DNA"/>
</dbReference>
<evidence type="ECO:0000313" key="3">
    <source>
        <dbReference type="Proteomes" id="UP001310290"/>
    </source>
</evidence>
<protein>
    <recommendedName>
        <fullName evidence="4">Integral membrane protein</fullName>
    </recommendedName>
</protein>
<feature type="transmembrane region" description="Helical" evidence="1">
    <location>
        <begin position="32"/>
        <end position="57"/>
    </location>
</feature>
<keyword evidence="1" id="KW-0472">Membrane</keyword>
<evidence type="ECO:0000256" key="1">
    <source>
        <dbReference type="SAM" id="Phobius"/>
    </source>
</evidence>
<evidence type="ECO:0000313" key="2">
    <source>
        <dbReference type="EMBL" id="MEH0633864.1"/>
    </source>
</evidence>
<reference evidence="2" key="1">
    <citation type="submission" date="2023-04" db="EMBL/GenBank/DDBJ databases">
        <title>Genomic diversity of scab-causing Streptomyces spp. in the province of Quebec, Canada.</title>
        <authorList>
            <person name="Biessy A."/>
            <person name="Cadieux M."/>
            <person name="Ciotola M."/>
            <person name="Filion M."/>
        </authorList>
    </citation>
    <scope>NUCLEOTIDE SEQUENCE</scope>
    <source>
        <strain evidence="2">B21-115</strain>
    </source>
</reference>